<dbReference type="Pfam" id="PF12696">
    <property type="entry name" value="TraG-D_C"/>
    <property type="match status" value="1"/>
</dbReference>
<accession>A0A5B7YLB4</accession>
<reference evidence="4 5" key="1">
    <citation type="submission" date="2019-04" db="EMBL/GenBank/DDBJ databases">
        <title>Salinimonas iocasae sp. nov., a halophilic bacterium isolated from the outer tube casing of tubeworms in Okinawa Trough.</title>
        <authorList>
            <person name="Zhang H."/>
            <person name="Wang H."/>
            <person name="Li C."/>
        </authorList>
    </citation>
    <scope>NUCLEOTIDE SEQUENCE [LARGE SCALE GENOMIC DNA]</scope>
    <source>
        <strain evidence="4 5">KX18D6</strain>
        <plasmid evidence="4 5">plas12</plasmid>
    </source>
</reference>
<proteinExistence type="predicted"/>
<dbReference type="Gene3D" id="3.40.50.300">
    <property type="entry name" value="P-loop containing nucleotide triphosphate hydrolases"/>
    <property type="match status" value="1"/>
</dbReference>
<evidence type="ECO:0000256" key="1">
    <source>
        <dbReference type="SAM" id="MobiDB-lite"/>
    </source>
</evidence>
<evidence type="ECO:0000313" key="4">
    <source>
        <dbReference type="EMBL" id="QCZ95519.1"/>
    </source>
</evidence>
<dbReference type="KEGG" id="salk:FBQ74_18535"/>
<keyword evidence="2" id="KW-0812">Transmembrane</keyword>
<dbReference type="AlphaFoldDB" id="A0A5B7YLB4"/>
<feature type="domain" description="TraD/TraG TraM recognition site" evidence="3">
    <location>
        <begin position="454"/>
        <end position="554"/>
    </location>
</feature>
<dbReference type="SUPFAM" id="SSF52540">
    <property type="entry name" value="P-loop containing nucleoside triphosphate hydrolases"/>
    <property type="match status" value="1"/>
</dbReference>
<dbReference type="OrthoDB" id="7817736at2"/>
<keyword evidence="5" id="KW-1185">Reference proteome</keyword>
<geneLocation type="plasmid" evidence="4 5">
    <name>plas12</name>
</geneLocation>
<sequence>MLETRAPSKDRAIDTKRRYVDHRHWLVILIHEVRNRESLSLAYAAMIVLLLIFPVLWPAISLLLVFLLVNNRISFKKLQTLPLKLPRWLNKTDYHELAVANRYAYQKAQGSIHMGNELGTQLELWIVPNDQLTHMLFISTTGGGKTEFLWSYAAASSFMSGGALIYVDAKAAPDGLEKLFYLGRKTGREDSIRIMNYRTGNKEVKQAHWQRVSNTCGMFAIGTASIVQQFLEDMMPPGEGENQVFRDKAVAGLKAFLPAVVELRDQKLVNITPTLIGQWFSIPMLCKLAYPEHCEHVIPLLNEQTGEITDIPIKISTAKKRALRRYLESGLPGFNSENVDMLKNGNKQPQEVHRQFGFGLGYVAKPLIELGSSYAHIFECEQGEIDFRDIILNNRVLGVFVPASEQSNDQKQVQGKIALSGIRVAISTGLGDKSEGDIDDVINNLPIDKKNPSQIIIDEYAEVAIDGFAVAATQGRGLGIGVTFSGQDLAGFIKASKEEATQIFGNTRLKILGPQEDVKETWDWFKDLAGTMSVAESSGWEESHGTSLYRQNFSAQIKEVDRLNWLDVKEQTTGEGIIFQNANIVKAQLFNIKMDTSRLRNFRINRLLEVLPPSQKEIESLLQEVEIAKSLKYMIDRSKFPKSTNYVDLGDVEIGNGTDWIYALIGHENKNSKRNSELNQKLKSLTSHTDIKSEPEEQPFQEKYSDHDEAQDELFEGNSVESVAIRDPKVETSDVSTEALNRAENEFIYEFDTDLNIDAIEALKQNMSQMTQKMGVDKNVAEKLSELSAEKVKEELQYTSEPIATDPGDVDLLWGEIDKLSRKE</sequence>
<dbReference type="Proteomes" id="UP000304912">
    <property type="component" value="Plasmid plas12"/>
</dbReference>
<dbReference type="InterPro" id="IPR027417">
    <property type="entry name" value="P-loop_NTPase"/>
</dbReference>
<keyword evidence="2" id="KW-1133">Transmembrane helix</keyword>
<organism evidence="4 5">
    <name type="scientific">Salinimonas iocasae</name>
    <dbReference type="NCBI Taxonomy" id="2572577"/>
    <lineage>
        <taxon>Bacteria</taxon>
        <taxon>Pseudomonadati</taxon>
        <taxon>Pseudomonadota</taxon>
        <taxon>Gammaproteobacteria</taxon>
        <taxon>Alteromonadales</taxon>
        <taxon>Alteromonadaceae</taxon>
        <taxon>Alteromonas/Salinimonas group</taxon>
        <taxon>Salinimonas</taxon>
    </lineage>
</organism>
<name>A0A5B7YLB4_9ALTE</name>
<protein>
    <recommendedName>
        <fullName evidence="3">TraD/TraG TraM recognition site domain-containing protein</fullName>
    </recommendedName>
</protein>
<dbReference type="RefSeq" id="WP_139758206.1">
    <property type="nucleotide sequence ID" value="NZ_CP039853.1"/>
</dbReference>
<gene>
    <name evidence="4" type="ORF">FBQ74_18535</name>
</gene>
<dbReference type="PANTHER" id="PTHR30121">
    <property type="entry name" value="UNCHARACTERIZED PROTEIN YJGR-RELATED"/>
    <property type="match status" value="1"/>
</dbReference>
<keyword evidence="4" id="KW-0614">Plasmid</keyword>
<keyword evidence="2" id="KW-0472">Membrane</keyword>
<dbReference type="InterPro" id="IPR032689">
    <property type="entry name" value="TraG-D_C"/>
</dbReference>
<dbReference type="PANTHER" id="PTHR30121:SF6">
    <property type="entry name" value="SLR6007 PROTEIN"/>
    <property type="match status" value="1"/>
</dbReference>
<feature type="region of interest" description="Disordered" evidence="1">
    <location>
        <begin position="684"/>
        <end position="708"/>
    </location>
</feature>
<feature type="transmembrane region" description="Helical" evidence="2">
    <location>
        <begin position="41"/>
        <end position="69"/>
    </location>
</feature>
<evidence type="ECO:0000313" key="5">
    <source>
        <dbReference type="Proteomes" id="UP000304912"/>
    </source>
</evidence>
<evidence type="ECO:0000256" key="2">
    <source>
        <dbReference type="SAM" id="Phobius"/>
    </source>
</evidence>
<dbReference type="EMBL" id="CP039853">
    <property type="protein sequence ID" value="QCZ95519.1"/>
    <property type="molecule type" value="Genomic_DNA"/>
</dbReference>
<dbReference type="InterPro" id="IPR051162">
    <property type="entry name" value="T4SS_component"/>
</dbReference>
<evidence type="ECO:0000259" key="3">
    <source>
        <dbReference type="Pfam" id="PF12696"/>
    </source>
</evidence>